<name>A0A974PUI8_9HYPH</name>
<organism evidence="1 2">
    <name type="scientific">Xanthobacter dioxanivorans</name>
    <dbReference type="NCBI Taxonomy" id="2528964"/>
    <lineage>
        <taxon>Bacteria</taxon>
        <taxon>Pseudomonadati</taxon>
        <taxon>Pseudomonadota</taxon>
        <taxon>Alphaproteobacteria</taxon>
        <taxon>Hyphomicrobiales</taxon>
        <taxon>Xanthobacteraceae</taxon>
        <taxon>Xanthobacter</taxon>
    </lineage>
</organism>
<evidence type="ECO:0000313" key="2">
    <source>
        <dbReference type="Proteomes" id="UP000596427"/>
    </source>
</evidence>
<sequence length="108" mass="11767">MTTASRSRRRWSATALDNDIIKILSDRTDAMTYVIRNILAKGSFRKPGSDLSEWHGITTARVLTACRRLQRAGDLEEEASNYLTQKCWKLSAAGRARAAGSAPAAAAA</sequence>
<accession>A0A974PUI8</accession>
<gene>
    <name evidence="1" type="ORF">EZH22_30515</name>
</gene>
<keyword evidence="1" id="KW-0614">Plasmid</keyword>
<dbReference type="Proteomes" id="UP000596427">
    <property type="component" value="Plasmid unnamed2"/>
</dbReference>
<geneLocation type="plasmid" evidence="1 2">
    <name>unnamed2</name>
</geneLocation>
<dbReference type="RefSeq" id="WP_203196944.1">
    <property type="nucleotide sequence ID" value="NZ_CP063364.1"/>
</dbReference>
<protein>
    <submittedName>
        <fullName evidence="1">Uncharacterized protein</fullName>
    </submittedName>
</protein>
<dbReference type="AlphaFoldDB" id="A0A974PUI8"/>
<reference evidence="1 2" key="1">
    <citation type="submission" date="2020-10" db="EMBL/GenBank/DDBJ databases">
        <title>Degradation of 1,4-Dioxane by Xanthobacter sp. YN2, via a Novel Group-2 Soluble Di-Iron Monooxygenase.</title>
        <authorList>
            <person name="Ma F."/>
            <person name="Wang Y."/>
            <person name="Yang J."/>
            <person name="Guo H."/>
            <person name="Su D."/>
            <person name="Yu L."/>
        </authorList>
    </citation>
    <scope>NUCLEOTIDE SEQUENCE [LARGE SCALE GENOMIC DNA]</scope>
    <source>
        <strain evidence="1 2">YN2</strain>
        <plasmid evidence="1 2">unnamed2</plasmid>
    </source>
</reference>
<evidence type="ECO:0000313" key="1">
    <source>
        <dbReference type="EMBL" id="QRG10063.1"/>
    </source>
</evidence>
<dbReference type="KEGG" id="xdi:EZH22_30515"/>
<dbReference type="EMBL" id="CP063364">
    <property type="protein sequence ID" value="QRG10063.1"/>
    <property type="molecule type" value="Genomic_DNA"/>
</dbReference>
<proteinExistence type="predicted"/>
<keyword evidence="2" id="KW-1185">Reference proteome</keyword>